<comment type="caution">
    <text evidence="2">The sequence shown here is derived from an EMBL/GenBank/DDBJ whole genome shotgun (WGS) entry which is preliminary data.</text>
</comment>
<dbReference type="EMBL" id="JBBKTX010000011">
    <property type="protein sequence ID" value="MFK4752859.1"/>
    <property type="molecule type" value="Genomic_DNA"/>
</dbReference>
<protein>
    <submittedName>
        <fullName evidence="2">DUF1329 domain-containing protein</fullName>
    </submittedName>
</protein>
<keyword evidence="1" id="KW-0732">Signal</keyword>
<dbReference type="RefSeq" id="WP_416205997.1">
    <property type="nucleotide sequence ID" value="NZ_JBBKTX010000011.1"/>
</dbReference>
<reference evidence="2 3" key="1">
    <citation type="submission" date="2024-03" db="EMBL/GenBank/DDBJ databases">
        <title>High-quality draft genome sequence of Oceanobacter sp. wDCs-4.</title>
        <authorList>
            <person name="Dong C."/>
        </authorList>
    </citation>
    <scope>NUCLEOTIDE SEQUENCE [LARGE SCALE GENOMIC DNA]</scope>
    <source>
        <strain evidence="3">wDCs-4</strain>
    </source>
</reference>
<dbReference type="CDD" id="cd16329">
    <property type="entry name" value="LolA_like"/>
    <property type="match status" value="1"/>
</dbReference>
<evidence type="ECO:0000313" key="2">
    <source>
        <dbReference type="EMBL" id="MFK4752859.1"/>
    </source>
</evidence>
<feature type="signal peptide" evidence="1">
    <location>
        <begin position="1"/>
        <end position="17"/>
    </location>
</feature>
<gene>
    <name evidence="2" type="ORF">WG929_10605</name>
</gene>
<dbReference type="Gene3D" id="2.50.20.10">
    <property type="entry name" value="Lipoprotein localisation LolA/LolB/LppX"/>
    <property type="match status" value="1"/>
</dbReference>
<dbReference type="Proteomes" id="UP001620597">
    <property type="component" value="Unassembled WGS sequence"/>
</dbReference>
<keyword evidence="3" id="KW-1185">Reference proteome</keyword>
<accession>A0ABW8NIW4</accession>
<dbReference type="Pfam" id="PF07044">
    <property type="entry name" value="DUF1329"/>
    <property type="match status" value="1"/>
</dbReference>
<organism evidence="2 3">
    <name type="scientific">Oceanobacter antarcticus</name>
    <dbReference type="NCBI Taxonomy" id="3133425"/>
    <lineage>
        <taxon>Bacteria</taxon>
        <taxon>Pseudomonadati</taxon>
        <taxon>Pseudomonadota</taxon>
        <taxon>Gammaproteobacteria</taxon>
        <taxon>Oceanospirillales</taxon>
        <taxon>Oceanospirillaceae</taxon>
        <taxon>Oceanobacter</taxon>
    </lineage>
</organism>
<sequence>MYKQIALIAVLAGPALAVEAAPVTEAVIQESFYPYAKGGVPEVAGIKPGMVINASNVDSVVSYLDPATYMFIKNGDYEITVGATTSFDLHKSYVDATRQYAGQASLGEKVGEINAPGAGRPFPQEPSLDDPRAGEKLAWNYKYGYNWGDSAAIMPFYWTMKNMSSGKVERTFKFNFNFLNFSRRTAQEPYPEITPNPSSLFRGTYAQVLEPFDVKNTQLLIHKFQDDTKNDNAYLYLGFQRRVRRLSSGQTTDAFLGTDIMIEDFEGYGGRISDMEWTYKGTQWMLSPMYNHNDLALAAEPVDDEGYQFVDFGGKGGCFPQITWQLRKTYVLWSEPTDPNHPVGRREHYIDAQTYVIPRNITYDRNGAMWKTFTIGQTHPDHHLAINKGSGVSIDDSFSMVDMQADHCTTGQFKGIVNPELSPASKFTVQQLRAAGR</sequence>
<proteinExistence type="predicted"/>
<evidence type="ECO:0000256" key="1">
    <source>
        <dbReference type="SAM" id="SignalP"/>
    </source>
</evidence>
<evidence type="ECO:0000313" key="3">
    <source>
        <dbReference type="Proteomes" id="UP001620597"/>
    </source>
</evidence>
<dbReference type="InterPro" id="IPR010752">
    <property type="entry name" value="DUF1329"/>
</dbReference>
<feature type="chain" id="PRO_5045223729" evidence="1">
    <location>
        <begin position="18"/>
        <end position="437"/>
    </location>
</feature>
<name>A0ABW8NIW4_9GAMM</name>